<evidence type="ECO:0000259" key="6">
    <source>
        <dbReference type="Pfam" id="PF00496"/>
    </source>
</evidence>
<dbReference type="Pfam" id="PF00496">
    <property type="entry name" value="SBP_bac_5"/>
    <property type="match status" value="2"/>
</dbReference>
<feature type="domain" description="Solute-binding protein family 5" evidence="6">
    <location>
        <begin position="51"/>
        <end position="208"/>
    </location>
</feature>
<dbReference type="Gene3D" id="3.40.190.10">
    <property type="entry name" value="Periplasmic binding protein-like II"/>
    <property type="match status" value="1"/>
</dbReference>
<evidence type="ECO:0000313" key="7">
    <source>
        <dbReference type="EMBL" id="QEZ68322.1"/>
    </source>
</evidence>
<dbReference type="PROSITE" id="PS01040">
    <property type="entry name" value="SBP_BACTERIAL_5"/>
    <property type="match status" value="1"/>
</dbReference>
<reference evidence="7 8" key="1">
    <citation type="submission" date="2018-09" db="EMBL/GenBank/DDBJ databases">
        <title>A clostridial neurotoxin that targets Anopheles mosquitoes.</title>
        <authorList>
            <person name="Contreras E."/>
            <person name="Masuyer G."/>
            <person name="Qureshi N."/>
            <person name="Chawla S."/>
            <person name="Lim H.L."/>
            <person name="Chen J."/>
            <person name="Stenmark P."/>
            <person name="Gill S."/>
        </authorList>
    </citation>
    <scope>NUCLEOTIDE SEQUENCE [LARGE SCALE GENOMIC DNA]</scope>
    <source>
        <strain evidence="7 8">Cbm</strain>
    </source>
</reference>
<dbReference type="GO" id="GO:0015833">
    <property type="term" value="P:peptide transport"/>
    <property type="evidence" value="ECO:0007669"/>
    <property type="project" value="TreeGrafter"/>
</dbReference>
<evidence type="ECO:0000256" key="4">
    <source>
        <dbReference type="ARBA" id="ARBA00022729"/>
    </source>
</evidence>
<dbReference type="Proteomes" id="UP000326961">
    <property type="component" value="Chromosome"/>
</dbReference>
<feature type="signal peptide" evidence="5">
    <location>
        <begin position="1"/>
        <end position="27"/>
    </location>
</feature>
<protein>
    <recommendedName>
        <fullName evidence="6">Solute-binding protein family 5 domain-containing protein</fullName>
    </recommendedName>
</protein>
<dbReference type="InterPro" id="IPR000914">
    <property type="entry name" value="SBP_5_dom"/>
</dbReference>
<dbReference type="GO" id="GO:0005886">
    <property type="term" value="C:plasma membrane"/>
    <property type="evidence" value="ECO:0007669"/>
    <property type="project" value="UniProtKB-SubCell"/>
</dbReference>
<dbReference type="InterPro" id="IPR023765">
    <property type="entry name" value="SBP_5_CS"/>
</dbReference>
<feature type="domain" description="Solute-binding protein family 5" evidence="6">
    <location>
        <begin position="338"/>
        <end position="558"/>
    </location>
</feature>
<evidence type="ECO:0000256" key="3">
    <source>
        <dbReference type="ARBA" id="ARBA00022448"/>
    </source>
</evidence>
<dbReference type="GO" id="GO:1904680">
    <property type="term" value="F:peptide transmembrane transporter activity"/>
    <property type="evidence" value="ECO:0007669"/>
    <property type="project" value="TreeGrafter"/>
</dbReference>
<organism evidence="7 8">
    <name type="scientific">Paraclostridium bifermentans</name>
    <name type="common">Clostridium bifermentans</name>
    <dbReference type="NCBI Taxonomy" id="1490"/>
    <lineage>
        <taxon>Bacteria</taxon>
        <taxon>Bacillati</taxon>
        <taxon>Bacillota</taxon>
        <taxon>Clostridia</taxon>
        <taxon>Peptostreptococcales</taxon>
        <taxon>Peptostreptococcaceae</taxon>
        <taxon>Paraclostridium</taxon>
    </lineage>
</organism>
<accession>A0A5P3XCC6</accession>
<dbReference type="PANTHER" id="PTHR30290">
    <property type="entry name" value="PERIPLASMIC BINDING COMPONENT OF ABC TRANSPORTER"/>
    <property type="match status" value="1"/>
</dbReference>
<dbReference type="CDD" id="cd08504">
    <property type="entry name" value="PBP2_OppA"/>
    <property type="match status" value="1"/>
</dbReference>
<dbReference type="Gene3D" id="3.90.76.10">
    <property type="entry name" value="Dipeptide-binding Protein, Domain 1"/>
    <property type="match status" value="1"/>
</dbReference>
<dbReference type="EMBL" id="CP032452">
    <property type="protein sequence ID" value="QEZ68322.1"/>
    <property type="molecule type" value="Genomic_DNA"/>
</dbReference>
<name>A0A5P3XCC6_PARBF</name>
<dbReference type="AlphaFoldDB" id="A0A5P3XCC6"/>
<comment type="subcellular location">
    <subcellularLocation>
        <location evidence="1">Cell membrane</location>
        <topology evidence="1">Lipid-anchor</topology>
    </subcellularLocation>
</comment>
<evidence type="ECO:0000256" key="1">
    <source>
        <dbReference type="ARBA" id="ARBA00004193"/>
    </source>
</evidence>
<comment type="similarity">
    <text evidence="2">Belongs to the bacterial solute-binding protein 5 family.</text>
</comment>
<evidence type="ECO:0000256" key="2">
    <source>
        <dbReference type="ARBA" id="ARBA00005695"/>
    </source>
</evidence>
<evidence type="ECO:0000256" key="5">
    <source>
        <dbReference type="SAM" id="SignalP"/>
    </source>
</evidence>
<keyword evidence="3" id="KW-0813">Transport</keyword>
<dbReference type="InterPro" id="IPR039424">
    <property type="entry name" value="SBP_5"/>
</dbReference>
<dbReference type="PANTHER" id="PTHR30290:SF10">
    <property type="entry name" value="PERIPLASMIC OLIGOPEPTIDE-BINDING PROTEIN-RELATED"/>
    <property type="match status" value="1"/>
</dbReference>
<dbReference type="FunFam" id="3.10.105.10:FF:000001">
    <property type="entry name" value="Oligopeptide ABC transporter, oligopeptide-binding protein"/>
    <property type="match status" value="1"/>
</dbReference>
<keyword evidence="4 5" id="KW-0732">Signal</keyword>
<evidence type="ECO:0000313" key="8">
    <source>
        <dbReference type="Proteomes" id="UP000326961"/>
    </source>
</evidence>
<dbReference type="GO" id="GO:0030288">
    <property type="term" value="C:outer membrane-bounded periplasmic space"/>
    <property type="evidence" value="ECO:0007669"/>
    <property type="project" value="UniProtKB-ARBA"/>
</dbReference>
<dbReference type="SUPFAM" id="SSF53850">
    <property type="entry name" value="Periplasmic binding protein-like II"/>
    <property type="match status" value="2"/>
</dbReference>
<sequence>MFLGGIFMVLRKKLALIFALSSVGALSLVGCSSTDSNQGNSDSSKSVDPYAVLANENARKAIVMSIDRSEITDVLLNNGSEPVSFITPKELAFTKDGKDYRDIVGDMGYKSNDEEAKKAWAKAKEELGFDTVKLELLSYEGESGRKTAEFIQSELNSNLEGLNLEIKQQPLKQKLDLASKGDYHIDLNGWSADYPDPLTFLEIFTTQGMYGQRLSYSNPDYDKLIEEAKVAETPEESFKKFGEAEKLFLDSANAAPLYQQGTAFLQKSYVKDVVRYTYGSPASYKWADVDKESKQLNLTLAGDIPTLDVSKASDMDSFYMITNTMEGLTRVDASGVATPAMAESWEQSEDGKTWTFKIRKDAKWSNGDPVTASDFEYSWKRTLQPETASQYGYVMYDIEGASDYNNSKYENADNVGVKAVDDYTLEVKLNRRVNYFDQLMSFCVFFPQNQKFVESQDGKNGTTAENSVYNGPFTMSTWKMDDLCVLSKNQNYWDKNAVKLDTVNLKVVKDTNAAINLYETDQIDVVGLSSENVDKYKDSKEFMTTKKAETFFLLINNKGSK</sequence>
<proteinExistence type="inferred from homology"/>
<dbReference type="Gene3D" id="3.10.105.10">
    <property type="entry name" value="Dipeptide-binding Protein, Domain 3"/>
    <property type="match status" value="1"/>
</dbReference>
<feature type="chain" id="PRO_5039665716" description="Solute-binding protein family 5 domain-containing protein" evidence="5">
    <location>
        <begin position="28"/>
        <end position="561"/>
    </location>
</feature>
<gene>
    <name evidence="7" type="ORF">D4A35_04965</name>
</gene>
<dbReference type="FunFam" id="3.90.76.10:FF:000001">
    <property type="entry name" value="Oligopeptide ABC transporter substrate-binding protein"/>
    <property type="match status" value="1"/>
</dbReference>